<name>A0ABY5BDG5_BURGL</name>
<dbReference type="Proteomes" id="UP001056386">
    <property type="component" value="Chromosome 1"/>
</dbReference>
<keyword evidence="2" id="KW-1185">Reference proteome</keyword>
<evidence type="ECO:0000313" key="2">
    <source>
        <dbReference type="Proteomes" id="UP001056386"/>
    </source>
</evidence>
<gene>
    <name evidence="1" type="ORF">NFI99_25515</name>
</gene>
<sequence length="321" mass="36267">MPNSISDLLNAIEYERFFLEQVYKITTSDRSPDVDIELSYTRDGEPRRKAFGRGSMVLGDWRPGFVAAGKPLIFIVAFKILDSMFDWLVKMPSKAAPRQVKQKLEVLKGIPPENMPELFKNETWLFERLIAIYSRAAEFRNTLIHRGDFETSAVGLHVRFGEIQGESERTMISNAEVASLAVVTIKVIRLMAGISTLDVLTRKRIRLLFDGLVSFHGQALLGQSQVQVGRVILNFSKFQNVEFDLSRIREDISPEIQIPDAHGNFVVLKYDTVFDIKIVIDGVEKASEEYLIPCNDVDKYPIGISSEELRGYKTAADGGCR</sequence>
<dbReference type="RefSeq" id="WP_173941194.1">
    <property type="nucleotide sequence ID" value="NZ_CP023203.1"/>
</dbReference>
<protein>
    <recommendedName>
        <fullName evidence="3">Apea-like HEPN domain-containing protein</fullName>
    </recommendedName>
</protein>
<evidence type="ECO:0008006" key="3">
    <source>
        <dbReference type="Google" id="ProtNLM"/>
    </source>
</evidence>
<proteinExistence type="predicted"/>
<accession>A0ABY5BDG5</accession>
<evidence type="ECO:0000313" key="1">
    <source>
        <dbReference type="EMBL" id="USS44962.1"/>
    </source>
</evidence>
<reference evidence="1" key="1">
    <citation type="submission" date="2022-06" db="EMBL/GenBank/DDBJ databases">
        <title>Draft genome sequence of Burkholderia glumae strain GR20004 isolated from rice panicle showing bacterial panicle blight.</title>
        <authorList>
            <person name="Choi S.Y."/>
            <person name="Lee Y.H."/>
        </authorList>
    </citation>
    <scope>NUCLEOTIDE SEQUENCE</scope>
    <source>
        <strain evidence="1">GR20004</strain>
    </source>
</reference>
<organism evidence="1 2">
    <name type="scientific">Burkholderia glumae</name>
    <name type="common">Pseudomonas glumae</name>
    <dbReference type="NCBI Taxonomy" id="337"/>
    <lineage>
        <taxon>Bacteria</taxon>
        <taxon>Pseudomonadati</taxon>
        <taxon>Pseudomonadota</taxon>
        <taxon>Betaproteobacteria</taxon>
        <taxon>Burkholderiales</taxon>
        <taxon>Burkholderiaceae</taxon>
        <taxon>Burkholderia</taxon>
    </lineage>
</organism>
<dbReference type="EMBL" id="CP099587">
    <property type="protein sequence ID" value="USS44962.1"/>
    <property type="molecule type" value="Genomic_DNA"/>
</dbReference>